<dbReference type="AlphaFoldDB" id="A0A1D8S5D8"/>
<dbReference type="EMBL" id="CP016070">
    <property type="protein sequence ID" value="AOW80555.1"/>
    <property type="molecule type" value="Genomic_DNA"/>
</dbReference>
<proteinExistence type="predicted"/>
<dbReference type="InterPro" id="IPR013783">
    <property type="entry name" value="Ig-like_fold"/>
</dbReference>
<protein>
    <recommendedName>
        <fullName evidence="4">CARDB domain-containing protein</fullName>
    </recommendedName>
</protein>
<dbReference type="Gene3D" id="2.60.40.10">
    <property type="entry name" value="Immunoglobulins"/>
    <property type="match status" value="1"/>
</dbReference>
<accession>A0A1D8S5D8</accession>
<dbReference type="KEGG" id="halh:HTSR_1379"/>
<reference evidence="2 3" key="1">
    <citation type="submission" date="2016-06" db="EMBL/GenBank/DDBJ databases">
        <title>Discovery of anaerobic lithoheterotrophic haloarchaeon capable of sulfur respiration by hydrogen and formate.</title>
        <authorList>
            <person name="Sorokin D.Y."/>
            <person name="Kublanov I.V."/>
            <person name="Roman P."/>
            <person name="Sinninghe Damste J.S."/>
            <person name="Golyshin P.N."/>
            <person name="Rojo D."/>
            <person name="Ciordia S."/>
            <person name="Mena Md.C."/>
            <person name="Ferrer M."/>
            <person name="Smedile F."/>
            <person name="Messina E."/>
            <person name="La Cono V."/>
            <person name="Yakimov M.M."/>
        </authorList>
    </citation>
    <scope>NUCLEOTIDE SEQUENCE [LARGE SCALE GENOMIC DNA]</scope>
    <source>
        <strain evidence="2 3">HTSR1</strain>
    </source>
</reference>
<keyword evidence="1" id="KW-0472">Membrane</keyword>
<dbReference type="Proteomes" id="UP000185608">
    <property type="component" value="Chromosome"/>
</dbReference>
<evidence type="ECO:0000313" key="2">
    <source>
        <dbReference type="EMBL" id="AOW80555.1"/>
    </source>
</evidence>
<dbReference type="GeneID" id="29829372"/>
<organism evidence="2 3">
    <name type="scientific">Halodesulfurarchaeum formicicum</name>
    <dbReference type="NCBI Taxonomy" id="1873524"/>
    <lineage>
        <taxon>Archaea</taxon>
        <taxon>Methanobacteriati</taxon>
        <taxon>Methanobacteriota</taxon>
        <taxon>Stenosarchaea group</taxon>
        <taxon>Halobacteria</taxon>
        <taxon>Halobacteriales</taxon>
        <taxon>Halobacteriaceae</taxon>
        <taxon>Halodesulfurarchaeum</taxon>
    </lineage>
</organism>
<name>A0A1D8S5D8_9EURY</name>
<evidence type="ECO:0000313" key="3">
    <source>
        <dbReference type="Proteomes" id="UP000185608"/>
    </source>
</evidence>
<evidence type="ECO:0000256" key="1">
    <source>
        <dbReference type="SAM" id="Phobius"/>
    </source>
</evidence>
<keyword evidence="1" id="KW-0812">Transmembrane</keyword>
<sequence>MNTTRVLLIGVIFLGLAASGPLLPTGANAQVDCDPIEDRSLCIEAVELSEESLVLGEQGEFTVTVRNTGETVTSGTVVLHTASPENETEAYEVETITIDPGEQASVSRAINASTVGTHGLRFSVLDAETRQPADVSEVHTIEVLESHPAELGGPIDRTELALVAFLGAILSLVGLGYRMVQS</sequence>
<feature type="transmembrane region" description="Helical" evidence="1">
    <location>
        <begin position="160"/>
        <end position="180"/>
    </location>
</feature>
<dbReference type="STRING" id="1873524.HSR6_1451"/>
<evidence type="ECO:0008006" key="4">
    <source>
        <dbReference type="Google" id="ProtNLM"/>
    </source>
</evidence>
<dbReference type="RefSeq" id="WP_070365239.1">
    <property type="nucleotide sequence ID" value="NZ_CP016070.1"/>
</dbReference>
<gene>
    <name evidence="2" type="ORF">HTSR_1379</name>
</gene>
<keyword evidence="1" id="KW-1133">Transmembrane helix</keyword>